<dbReference type="EMBL" id="JAEHOE010000027">
    <property type="protein sequence ID" value="KAG2495037.1"/>
    <property type="molecule type" value="Genomic_DNA"/>
</dbReference>
<comment type="caution">
    <text evidence="3">The sequence shown here is derived from an EMBL/GenBank/DDBJ whole genome shotgun (WGS) entry which is preliminary data.</text>
</comment>
<dbReference type="InterPro" id="IPR039604">
    <property type="entry name" value="Bfr1"/>
</dbReference>
<feature type="compositionally biased region" description="Basic and acidic residues" evidence="2">
    <location>
        <begin position="11"/>
        <end position="21"/>
    </location>
</feature>
<protein>
    <submittedName>
        <fullName evidence="3">Uncharacterized protein</fullName>
    </submittedName>
</protein>
<dbReference type="GO" id="GO:0008298">
    <property type="term" value="P:intracellular mRNA localization"/>
    <property type="evidence" value="ECO:0007669"/>
    <property type="project" value="TreeGrafter"/>
</dbReference>
<proteinExistence type="predicted"/>
<dbReference type="OrthoDB" id="2195113at2759"/>
<feature type="compositionally biased region" description="Basic and acidic residues" evidence="2">
    <location>
        <begin position="528"/>
        <end position="538"/>
    </location>
</feature>
<organism evidence="3 4">
    <name type="scientific">Edaphochlamys debaryana</name>
    <dbReference type="NCBI Taxonomy" id="47281"/>
    <lineage>
        <taxon>Eukaryota</taxon>
        <taxon>Viridiplantae</taxon>
        <taxon>Chlorophyta</taxon>
        <taxon>core chlorophytes</taxon>
        <taxon>Chlorophyceae</taxon>
        <taxon>CS clade</taxon>
        <taxon>Chlamydomonadales</taxon>
        <taxon>Chlamydomonadales incertae sedis</taxon>
        <taxon>Edaphochlamys</taxon>
    </lineage>
</organism>
<feature type="coiled-coil region" evidence="1">
    <location>
        <begin position="94"/>
        <end position="142"/>
    </location>
</feature>
<name>A0A835Y4I7_9CHLO</name>
<dbReference type="GO" id="GO:0042175">
    <property type="term" value="C:nuclear outer membrane-endoplasmic reticulum membrane network"/>
    <property type="evidence" value="ECO:0007669"/>
    <property type="project" value="TreeGrafter"/>
</dbReference>
<feature type="region of interest" description="Disordered" evidence="2">
    <location>
        <begin position="1"/>
        <end position="21"/>
    </location>
</feature>
<dbReference type="PANTHER" id="PTHR31027">
    <property type="entry name" value="NUCLEAR SEGREGATION PROTEIN BFR1"/>
    <property type="match status" value="1"/>
</dbReference>
<feature type="compositionally biased region" description="Acidic residues" evidence="2">
    <location>
        <begin position="479"/>
        <end position="497"/>
    </location>
</feature>
<evidence type="ECO:0000256" key="1">
    <source>
        <dbReference type="SAM" id="Coils"/>
    </source>
</evidence>
<dbReference type="Proteomes" id="UP000612055">
    <property type="component" value="Unassembled WGS sequence"/>
</dbReference>
<feature type="compositionally biased region" description="Low complexity" evidence="2">
    <location>
        <begin position="498"/>
        <end position="527"/>
    </location>
</feature>
<dbReference type="GO" id="GO:0005783">
    <property type="term" value="C:endoplasmic reticulum"/>
    <property type="evidence" value="ECO:0007669"/>
    <property type="project" value="TreeGrafter"/>
</dbReference>
<dbReference type="AlphaFoldDB" id="A0A835Y4I7"/>
<keyword evidence="4" id="KW-1185">Reference proteome</keyword>
<evidence type="ECO:0000313" key="4">
    <source>
        <dbReference type="Proteomes" id="UP000612055"/>
    </source>
</evidence>
<feature type="compositionally biased region" description="Basic residues" evidence="2">
    <location>
        <begin position="539"/>
        <end position="548"/>
    </location>
</feature>
<evidence type="ECO:0000256" key="2">
    <source>
        <dbReference type="SAM" id="MobiDB-lite"/>
    </source>
</evidence>
<accession>A0A835Y4I7</accession>
<evidence type="ECO:0000313" key="3">
    <source>
        <dbReference type="EMBL" id="KAG2495037.1"/>
    </source>
</evidence>
<gene>
    <name evidence="3" type="ORF">HYH03_006969</name>
</gene>
<dbReference type="GO" id="GO:0003729">
    <property type="term" value="F:mRNA binding"/>
    <property type="evidence" value="ECO:0007669"/>
    <property type="project" value="TreeGrafter"/>
</dbReference>
<feature type="region of interest" description="Disordered" evidence="2">
    <location>
        <begin position="292"/>
        <end position="311"/>
    </location>
</feature>
<dbReference type="PANTHER" id="PTHR31027:SF2">
    <property type="entry name" value="LEBERCILIN DOMAIN-CONTAINING PROTEIN"/>
    <property type="match status" value="1"/>
</dbReference>
<feature type="compositionally biased region" description="Basic and acidic residues" evidence="2">
    <location>
        <begin position="549"/>
        <end position="564"/>
    </location>
</feature>
<sequence>MADTEVAVEPQAERGERRDDGPIVYDESLLIMVKGKVVQPKQPDHTESRLLIQKLQAEITKRGDRIKEIKSIEEQLRGQQKGAYSGNKDVITALKALRDQRATVIRQKAAIRDELHNSDGAREAIRAEMRSIRDKNRNVNIEKIEEELRQLEFKLQHETLPEQEEKRAQTQVQALTAARPLAKKYAEYDARLKEGDATRASIIARLKEADGVIAGLDQQIAAQSAVLDEAKSKADAHTADLPTLQVEKKENYEIMVTLRAKIDELRKANDAEYQEYIKRDRAFRGWKRAEGRRKYEERQKDREERDRQRTDEDKVAMGDIVVEPFSNEIFTCEQLLGYLRSLVGGAKEEVKEEAKPVEVPAGLKPFKRVVVEDEMFSGVPKKAQQPKGKAAAAAPAPVKAAEPAKPKVTKLNHMLDMLKVFLQLQVEPPTTTAGVPATIEKVETRLKEFKEKQEVAKRAPPPKPAAPEPAANGSHEPEAAAEAEPEAPAEPEAEAEAPAEAAPAEAPSAALAAEPAAEEPAASSSGAAEEKPAEEKPAAGKKGKKGKGAAKEEEPAPAAAKEEPAAASNGAASGTGVDFKLKVDGDKVAVTVRAA</sequence>
<dbReference type="GO" id="GO:1990904">
    <property type="term" value="C:ribonucleoprotein complex"/>
    <property type="evidence" value="ECO:0007669"/>
    <property type="project" value="TreeGrafter"/>
</dbReference>
<keyword evidence="1" id="KW-0175">Coiled coil</keyword>
<feature type="coiled-coil region" evidence="1">
    <location>
        <begin position="213"/>
        <end position="275"/>
    </location>
</feature>
<reference evidence="3" key="1">
    <citation type="journal article" date="2020" name="bioRxiv">
        <title>Comparative genomics of Chlamydomonas.</title>
        <authorList>
            <person name="Craig R.J."/>
            <person name="Hasan A.R."/>
            <person name="Ness R.W."/>
            <person name="Keightley P.D."/>
        </authorList>
    </citation>
    <scope>NUCLEOTIDE SEQUENCE</scope>
    <source>
        <strain evidence="3">CCAP 11/70</strain>
    </source>
</reference>
<feature type="region of interest" description="Disordered" evidence="2">
    <location>
        <begin position="450"/>
        <end position="586"/>
    </location>
</feature>